<keyword evidence="1" id="KW-0812">Transmembrane</keyword>
<feature type="signal peptide" evidence="2">
    <location>
        <begin position="1"/>
        <end position="23"/>
    </location>
</feature>
<keyword evidence="1" id="KW-0472">Membrane</keyword>
<sequence>MKNLARAAIFLTVLGWGAAAVFGAESGSQTVFGSGKGQESAADPDAGENRESLEGMTALAGEISQELRTVGRVQVSCGTEGTVKDCRSFPVELQLSQWPAGSYQAVLETVTDSGMSFDLETSLSKLFLADGNATDQSKICRYRREIGVGEDGEAQVNFQLTLPFYGGNFRWMILDQEEQELSSGVVNVESPRENEIYTAVLSGDTDLEPALQQLRFTGENGGNIMNLKTISWEASQVPEDQELMDQLQVFVAQEGQLEGLSQQQREVLERWESQGGLLIETTEETLKEDVEQMISGERLDRLIQENGNSYSGWEKSNVLENAPIRSTPPVKLYLGILLLYIVIAGPGLYLILKKKNRRYYLFGGILAASLTTVLLLAVLGHRDGIHAPFLVYEARYVQKGEKISLQATCGIQAPYNGGYTLYVDPDYQLLPYQPYSALYWDGEEQMVGFPSMNMRLGEKSSRLQFSDVSTFQPMYFTLERQEEGGPLVEAQVSCFQETLQGTVTNRSPYVISDAQLLVGREGVAYLGDLQPGQTVSLENIPVIFASQETWLDKIGENLQQKDRNWEKFLELQYQQIYYQWTERADRTGGMLLGFVEDGTLDFQMDSGYEVYGKSVLQAEIPVELTREGAVYDPWFADRGKNGHEDYATTLGMYINQGETQAQYQVEGTLERLRFISRESLKTAYEIPFTGEVSLFNWQTEKYDLLEDWESRTLVGNELAPYVSPDTGLLQVRYQTEQIKEKEDGNEVLELLPVITAVERKVPDA</sequence>
<protein>
    <submittedName>
        <fullName evidence="3">Uncharacterized protein</fullName>
    </submittedName>
</protein>
<gene>
    <name evidence="3" type="ORF">IAB98_03130</name>
</gene>
<feature type="transmembrane region" description="Helical" evidence="1">
    <location>
        <begin position="332"/>
        <end position="352"/>
    </location>
</feature>
<evidence type="ECO:0000313" key="3">
    <source>
        <dbReference type="EMBL" id="HIR92400.1"/>
    </source>
</evidence>
<organism evidence="3 4">
    <name type="scientific">Candidatus Egerieimonas intestinavium</name>
    <dbReference type="NCBI Taxonomy" id="2840777"/>
    <lineage>
        <taxon>Bacteria</taxon>
        <taxon>Bacillati</taxon>
        <taxon>Bacillota</taxon>
        <taxon>Clostridia</taxon>
        <taxon>Lachnospirales</taxon>
        <taxon>Lachnospiraceae</taxon>
        <taxon>Lachnospiraceae incertae sedis</taxon>
        <taxon>Candidatus Egerieimonas</taxon>
    </lineage>
</organism>
<keyword evidence="1" id="KW-1133">Transmembrane helix</keyword>
<evidence type="ECO:0000256" key="2">
    <source>
        <dbReference type="SAM" id="SignalP"/>
    </source>
</evidence>
<accession>A0A9D1EI75</accession>
<reference evidence="3" key="2">
    <citation type="journal article" date="2021" name="PeerJ">
        <title>Extensive microbial diversity within the chicken gut microbiome revealed by metagenomics and culture.</title>
        <authorList>
            <person name="Gilroy R."/>
            <person name="Ravi A."/>
            <person name="Getino M."/>
            <person name="Pursley I."/>
            <person name="Horton D.L."/>
            <person name="Alikhan N.F."/>
            <person name="Baker D."/>
            <person name="Gharbi K."/>
            <person name="Hall N."/>
            <person name="Watson M."/>
            <person name="Adriaenssens E.M."/>
            <person name="Foster-Nyarko E."/>
            <person name="Jarju S."/>
            <person name="Secka A."/>
            <person name="Antonio M."/>
            <person name="Oren A."/>
            <person name="Chaudhuri R.R."/>
            <person name="La Ragione R."/>
            <person name="Hildebrand F."/>
            <person name="Pallen M.J."/>
        </authorList>
    </citation>
    <scope>NUCLEOTIDE SEQUENCE</scope>
    <source>
        <strain evidence="3">ChiSxjej1B13-7041</strain>
    </source>
</reference>
<proteinExistence type="predicted"/>
<reference evidence="3" key="1">
    <citation type="submission" date="2020-10" db="EMBL/GenBank/DDBJ databases">
        <authorList>
            <person name="Gilroy R."/>
        </authorList>
    </citation>
    <scope>NUCLEOTIDE SEQUENCE</scope>
    <source>
        <strain evidence="3">ChiSxjej1B13-7041</strain>
    </source>
</reference>
<evidence type="ECO:0000256" key="1">
    <source>
        <dbReference type="SAM" id="Phobius"/>
    </source>
</evidence>
<evidence type="ECO:0000313" key="4">
    <source>
        <dbReference type="Proteomes" id="UP000886841"/>
    </source>
</evidence>
<comment type="caution">
    <text evidence="3">The sequence shown here is derived from an EMBL/GenBank/DDBJ whole genome shotgun (WGS) entry which is preliminary data.</text>
</comment>
<feature type="chain" id="PRO_5038909347" evidence="2">
    <location>
        <begin position="24"/>
        <end position="764"/>
    </location>
</feature>
<name>A0A9D1EI75_9FIRM</name>
<dbReference type="Proteomes" id="UP000886841">
    <property type="component" value="Unassembled WGS sequence"/>
</dbReference>
<dbReference type="AlphaFoldDB" id="A0A9D1EI75"/>
<keyword evidence="2" id="KW-0732">Signal</keyword>
<dbReference type="EMBL" id="DVHU01000025">
    <property type="protein sequence ID" value="HIR92400.1"/>
    <property type="molecule type" value="Genomic_DNA"/>
</dbReference>
<feature type="transmembrane region" description="Helical" evidence="1">
    <location>
        <begin position="359"/>
        <end position="379"/>
    </location>
</feature>